<keyword evidence="2" id="KW-1185">Reference proteome</keyword>
<dbReference type="RefSeq" id="XP_018752838.1">
    <property type="nucleotide sequence ID" value="XM_018895554.1"/>
</dbReference>
<organism evidence="1 2">
    <name type="scientific">Gibberella moniliformis (strain M3125 / FGSC 7600)</name>
    <name type="common">Maize ear and stalk rot fungus</name>
    <name type="synonym">Fusarium verticillioides</name>
    <dbReference type="NCBI Taxonomy" id="334819"/>
    <lineage>
        <taxon>Eukaryota</taxon>
        <taxon>Fungi</taxon>
        <taxon>Dikarya</taxon>
        <taxon>Ascomycota</taxon>
        <taxon>Pezizomycotina</taxon>
        <taxon>Sordariomycetes</taxon>
        <taxon>Hypocreomycetidae</taxon>
        <taxon>Hypocreales</taxon>
        <taxon>Nectriaceae</taxon>
        <taxon>Fusarium</taxon>
        <taxon>Fusarium fujikuroi species complex</taxon>
    </lineage>
</organism>
<dbReference type="Proteomes" id="UP000009096">
    <property type="component" value="Chromosome 7"/>
</dbReference>
<name>W7MPU8_GIBM7</name>
<evidence type="ECO:0000313" key="1">
    <source>
        <dbReference type="EMBL" id="EWG46647.1"/>
    </source>
</evidence>
<dbReference type="EMBL" id="DS022249">
    <property type="protein sequence ID" value="EWG46647.1"/>
    <property type="molecule type" value="Genomic_DNA"/>
</dbReference>
<proteinExistence type="predicted"/>
<dbReference type="GeneID" id="30064896"/>
<dbReference type="VEuPathDB" id="FungiDB:FVEG_07055"/>
<dbReference type="KEGG" id="fvr:FVEG_07055"/>
<reference evidence="1 2" key="1">
    <citation type="journal article" date="2010" name="Nature">
        <title>Comparative genomics reveals mobile pathogenicity chromosomes in Fusarium.</title>
        <authorList>
            <person name="Ma L.J."/>
            <person name="van der Does H.C."/>
            <person name="Borkovich K.A."/>
            <person name="Coleman J.J."/>
            <person name="Daboussi M.J."/>
            <person name="Di Pietro A."/>
            <person name="Dufresne M."/>
            <person name="Freitag M."/>
            <person name="Grabherr M."/>
            <person name="Henrissat B."/>
            <person name="Houterman P.M."/>
            <person name="Kang S."/>
            <person name="Shim W.B."/>
            <person name="Woloshuk C."/>
            <person name="Xie X."/>
            <person name="Xu J.R."/>
            <person name="Antoniw J."/>
            <person name="Baker S.E."/>
            <person name="Bluhm B.H."/>
            <person name="Breakspear A."/>
            <person name="Brown D.W."/>
            <person name="Butchko R.A."/>
            <person name="Chapman S."/>
            <person name="Coulson R."/>
            <person name="Coutinho P.M."/>
            <person name="Danchin E.G."/>
            <person name="Diener A."/>
            <person name="Gale L.R."/>
            <person name="Gardiner D.M."/>
            <person name="Goff S."/>
            <person name="Hammond-Kosack K.E."/>
            <person name="Hilburn K."/>
            <person name="Hua-Van A."/>
            <person name="Jonkers W."/>
            <person name="Kazan K."/>
            <person name="Kodira C.D."/>
            <person name="Koehrsen M."/>
            <person name="Kumar L."/>
            <person name="Lee Y.H."/>
            <person name="Li L."/>
            <person name="Manners J.M."/>
            <person name="Miranda-Saavedra D."/>
            <person name="Mukherjee M."/>
            <person name="Park G."/>
            <person name="Park J."/>
            <person name="Park S.Y."/>
            <person name="Proctor R.H."/>
            <person name="Regev A."/>
            <person name="Ruiz-Roldan M.C."/>
            <person name="Sain D."/>
            <person name="Sakthikumar S."/>
            <person name="Sykes S."/>
            <person name="Schwartz D.C."/>
            <person name="Turgeon B.G."/>
            <person name="Wapinski I."/>
            <person name="Yoder O."/>
            <person name="Young S."/>
            <person name="Zeng Q."/>
            <person name="Zhou S."/>
            <person name="Galagan J."/>
            <person name="Cuomo C.A."/>
            <person name="Kistler H.C."/>
            <person name="Rep M."/>
        </authorList>
    </citation>
    <scope>NUCLEOTIDE SEQUENCE [LARGE SCALE GENOMIC DNA]</scope>
    <source>
        <strain evidence="2">M3125 / FGSC 7600</strain>
    </source>
</reference>
<accession>W7MPU8</accession>
<evidence type="ECO:0000313" key="2">
    <source>
        <dbReference type="Proteomes" id="UP000009096"/>
    </source>
</evidence>
<dbReference type="AlphaFoldDB" id="W7MPU8"/>
<dbReference type="EMBL" id="CM000584">
    <property type="protein sequence ID" value="EWG46647.1"/>
    <property type="molecule type" value="Genomic_DNA"/>
</dbReference>
<gene>
    <name evidence="1" type="ORF">FVEG_07055</name>
</gene>
<sequence length="116" mass="12793">MGFGLMVLLEFTNDGCSALPRYLTGVIPIVVVARGSARAATAPATDNGIYKLQICHESNVILGSLPSSKQLHVSTGLWIGVQFCRRHYLRHPSCTVRVLNEWSSSYNCHYPFVLRG</sequence>
<protein>
    <submittedName>
        <fullName evidence="1">Uncharacterized protein</fullName>
    </submittedName>
</protein>